<comment type="caution">
    <text evidence="1">The sequence shown here is derived from an EMBL/GenBank/DDBJ whole genome shotgun (WGS) entry which is preliminary data.</text>
</comment>
<name>A0ACB0YC21_MELEN</name>
<dbReference type="Proteomes" id="UP001497535">
    <property type="component" value="Unassembled WGS sequence"/>
</dbReference>
<proteinExistence type="predicted"/>
<accession>A0ACB0YC21</accession>
<keyword evidence="2" id="KW-1185">Reference proteome</keyword>
<dbReference type="EMBL" id="CAVMJV010000010">
    <property type="protein sequence ID" value="CAK5040599.1"/>
    <property type="molecule type" value="Genomic_DNA"/>
</dbReference>
<evidence type="ECO:0000313" key="1">
    <source>
        <dbReference type="EMBL" id="CAK5040599.1"/>
    </source>
</evidence>
<gene>
    <name evidence="1" type="ORF">MENTE1834_LOCUS10255</name>
</gene>
<reference evidence="1" key="1">
    <citation type="submission" date="2023-11" db="EMBL/GenBank/DDBJ databases">
        <authorList>
            <person name="Poullet M."/>
        </authorList>
    </citation>
    <scope>NUCLEOTIDE SEQUENCE</scope>
    <source>
        <strain evidence="1">E1834</strain>
    </source>
</reference>
<sequence>MQPTPPKKIKITPTESLDFYVKKLGHETKFTQKFNLLKLSTKFIITNVSNNPEGLLGSIFEYCIDQSLLENHERQMEPDQLGCIISSQNLDSDIWIPVREITSNTIDSILNQFLKVAQSKKQDNGMLWGAPFLVSITTIQRDGLNSRTVHGSGRELQTIHHRINEQNLIKIRNTDTYCLFHALMATFVHAIFSWPRWKFYDYLHSRRGMKQLLENDVLELMEEIGSEFNQEVYCAEEWVPRFIYSGIWGENLFINTGLIILISL</sequence>
<protein>
    <submittedName>
        <fullName evidence="1">Uncharacterized protein</fullName>
    </submittedName>
</protein>
<evidence type="ECO:0000313" key="2">
    <source>
        <dbReference type="Proteomes" id="UP001497535"/>
    </source>
</evidence>
<organism evidence="1 2">
    <name type="scientific">Meloidogyne enterolobii</name>
    <name type="common">Root-knot nematode worm</name>
    <name type="synonym">Meloidogyne mayaguensis</name>
    <dbReference type="NCBI Taxonomy" id="390850"/>
    <lineage>
        <taxon>Eukaryota</taxon>
        <taxon>Metazoa</taxon>
        <taxon>Ecdysozoa</taxon>
        <taxon>Nematoda</taxon>
        <taxon>Chromadorea</taxon>
        <taxon>Rhabditida</taxon>
        <taxon>Tylenchina</taxon>
        <taxon>Tylenchomorpha</taxon>
        <taxon>Tylenchoidea</taxon>
        <taxon>Meloidogynidae</taxon>
        <taxon>Meloidogyninae</taxon>
        <taxon>Meloidogyne</taxon>
    </lineage>
</organism>